<protein>
    <submittedName>
        <fullName evidence="1">Uncharacterized protein</fullName>
    </submittedName>
</protein>
<accession>A0A5C3N1W1</accession>
<dbReference type="EMBL" id="ML213511">
    <property type="protein sequence ID" value="TFK51193.1"/>
    <property type="molecule type" value="Genomic_DNA"/>
</dbReference>
<gene>
    <name evidence="1" type="ORF">OE88DRAFT_1659002</name>
</gene>
<evidence type="ECO:0000313" key="1">
    <source>
        <dbReference type="EMBL" id="TFK51193.1"/>
    </source>
</evidence>
<dbReference type="AlphaFoldDB" id="A0A5C3N1W1"/>
<keyword evidence="2" id="KW-1185">Reference proteome</keyword>
<reference evidence="1 2" key="1">
    <citation type="journal article" date="2019" name="Nat. Ecol. Evol.">
        <title>Megaphylogeny resolves global patterns of mushroom evolution.</title>
        <authorList>
            <person name="Varga T."/>
            <person name="Krizsan K."/>
            <person name="Foldi C."/>
            <person name="Dima B."/>
            <person name="Sanchez-Garcia M."/>
            <person name="Sanchez-Ramirez S."/>
            <person name="Szollosi G.J."/>
            <person name="Szarkandi J.G."/>
            <person name="Papp V."/>
            <person name="Albert L."/>
            <person name="Andreopoulos W."/>
            <person name="Angelini C."/>
            <person name="Antonin V."/>
            <person name="Barry K.W."/>
            <person name="Bougher N.L."/>
            <person name="Buchanan P."/>
            <person name="Buyck B."/>
            <person name="Bense V."/>
            <person name="Catcheside P."/>
            <person name="Chovatia M."/>
            <person name="Cooper J."/>
            <person name="Damon W."/>
            <person name="Desjardin D."/>
            <person name="Finy P."/>
            <person name="Geml J."/>
            <person name="Haridas S."/>
            <person name="Hughes K."/>
            <person name="Justo A."/>
            <person name="Karasinski D."/>
            <person name="Kautmanova I."/>
            <person name="Kiss B."/>
            <person name="Kocsube S."/>
            <person name="Kotiranta H."/>
            <person name="LaButti K.M."/>
            <person name="Lechner B.E."/>
            <person name="Liimatainen K."/>
            <person name="Lipzen A."/>
            <person name="Lukacs Z."/>
            <person name="Mihaltcheva S."/>
            <person name="Morgado L.N."/>
            <person name="Niskanen T."/>
            <person name="Noordeloos M.E."/>
            <person name="Ohm R.A."/>
            <person name="Ortiz-Santana B."/>
            <person name="Ovrebo C."/>
            <person name="Racz N."/>
            <person name="Riley R."/>
            <person name="Savchenko A."/>
            <person name="Shiryaev A."/>
            <person name="Soop K."/>
            <person name="Spirin V."/>
            <person name="Szebenyi C."/>
            <person name="Tomsovsky M."/>
            <person name="Tulloss R.E."/>
            <person name="Uehling J."/>
            <person name="Grigoriev I.V."/>
            <person name="Vagvolgyi C."/>
            <person name="Papp T."/>
            <person name="Martin F.M."/>
            <person name="Miettinen O."/>
            <person name="Hibbett D.S."/>
            <person name="Nagy L.G."/>
        </authorList>
    </citation>
    <scope>NUCLEOTIDE SEQUENCE [LARGE SCALE GENOMIC DNA]</scope>
    <source>
        <strain evidence="1 2">OMC1185</strain>
    </source>
</reference>
<proteinExistence type="predicted"/>
<evidence type="ECO:0000313" key="2">
    <source>
        <dbReference type="Proteomes" id="UP000305948"/>
    </source>
</evidence>
<organism evidence="1 2">
    <name type="scientific">Heliocybe sulcata</name>
    <dbReference type="NCBI Taxonomy" id="5364"/>
    <lineage>
        <taxon>Eukaryota</taxon>
        <taxon>Fungi</taxon>
        <taxon>Dikarya</taxon>
        <taxon>Basidiomycota</taxon>
        <taxon>Agaricomycotina</taxon>
        <taxon>Agaricomycetes</taxon>
        <taxon>Gloeophyllales</taxon>
        <taxon>Gloeophyllaceae</taxon>
        <taxon>Heliocybe</taxon>
    </lineage>
</organism>
<dbReference type="Proteomes" id="UP000305948">
    <property type="component" value="Unassembled WGS sequence"/>
</dbReference>
<sequence>MAISLEVGLAGGQSLVAPGPRARATKVPARQIIYISVVGVVCAEDISCRHARGYVSGRRARNAFLSGGVPMKNVTRRGQVCL</sequence>
<name>A0A5C3N1W1_9AGAM</name>